<feature type="non-terminal residue" evidence="1">
    <location>
        <position position="259"/>
    </location>
</feature>
<feature type="non-terminal residue" evidence="1">
    <location>
        <position position="1"/>
    </location>
</feature>
<reference evidence="1" key="1">
    <citation type="submission" date="2018-05" db="EMBL/GenBank/DDBJ databases">
        <authorList>
            <person name="Lanie J.A."/>
            <person name="Ng W.-L."/>
            <person name="Kazmierczak K.M."/>
            <person name="Andrzejewski T.M."/>
            <person name="Davidsen T.M."/>
            <person name="Wayne K.J."/>
            <person name="Tettelin H."/>
            <person name="Glass J.I."/>
            <person name="Rusch D."/>
            <person name="Podicherti R."/>
            <person name="Tsui H.-C.T."/>
            <person name="Winkler M.E."/>
        </authorList>
    </citation>
    <scope>NUCLEOTIDE SEQUENCE</scope>
</reference>
<protein>
    <submittedName>
        <fullName evidence="1">Uncharacterized protein</fullName>
    </submittedName>
</protein>
<accession>A0A382SWU2</accession>
<proteinExistence type="predicted"/>
<evidence type="ECO:0000313" key="1">
    <source>
        <dbReference type="EMBL" id="SVD14223.1"/>
    </source>
</evidence>
<dbReference type="EMBL" id="UINC01132114">
    <property type="protein sequence ID" value="SVD14223.1"/>
    <property type="molecule type" value="Genomic_DNA"/>
</dbReference>
<name>A0A382SWU2_9ZZZZ</name>
<dbReference type="AlphaFoldDB" id="A0A382SWU2"/>
<gene>
    <name evidence="1" type="ORF">METZ01_LOCUS367077</name>
</gene>
<organism evidence="1">
    <name type="scientific">marine metagenome</name>
    <dbReference type="NCBI Taxonomy" id="408172"/>
    <lineage>
        <taxon>unclassified sequences</taxon>
        <taxon>metagenomes</taxon>
        <taxon>ecological metagenomes</taxon>
    </lineage>
</organism>
<sequence>VRVTEPPTFNAIADALTERLVTVGVDEVVAVGEVGDEFPPQVAVTTAAMTVPVKPARLDFTTRALLMSMLAKVGILPLAGGPAHPLLPRMRVNPKSLVVPRDGGRHVFHRRLELLMKRSDVEPFLQEVVWRELRELFDDRRLMCMFGADQDTVPLPATSLGWFDQQHHLPAEQIGGQSTEHPLGEEAGMVLEDLKDPLVLERFHLRTPGDLQKSCPALIYPPLEDFRYVLCIAWRRTGQLDRSLRLTRMRGVPRPGEAL</sequence>